<proteinExistence type="inferred from homology"/>
<accession>A0A5B9QRX5</accession>
<dbReference type="RefSeq" id="WP_148075050.1">
    <property type="nucleotide sequence ID" value="NZ_CP042913.1"/>
</dbReference>
<dbReference type="InterPro" id="IPR007712">
    <property type="entry name" value="RelE/ParE_toxin"/>
</dbReference>
<dbReference type="InterPro" id="IPR051803">
    <property type="entry name" value="TA_system_RelE-like_toxin"/>
</dbReference>
<evidence type="ECO:0000313" key="3">
    <source>
        <dbReference type="EMBL" id="QEG36733.1"/>
    </source>
</evidence>
<evidence type="ECO:0000256" key="1">
    <source>
        <dbReference type="ARBA" id="ARBA00006226"/>
    </source>
</evidence>
<dbReference type="AlphaFoldDB" id="A0A5B9QRX5"/>
<evidence type="ECO:0000313" key="4">
    <source>
        <dbReference type="Proteomes" id="UP000323917"/>
    </source>
</evidence>
<dbReference type="OrthoDB" id="286584at2"/>
<keyword evidence="2" id="KW-1277">Toxin-antitoxin system</keyword>
<dbReference type="EMBL" id="CP042913">
    <property type="protein sequence ID" value="QEG36733.1"/>
    <property type="molecule type" value="Genomic_DNA"/>
</dbReference>
<evidence type="ECO:0000256" key="2">
    <source>
        <dbReference type="ARBA" id="ARBA00022649"/>
    </source>
</evidence>
<protein>
    <submittedName>
        <fullName evidence="3">Plasmid stabilization system protein</fullName>
    </submittedName>
</protein>
<gene>
    <name evidence="3" type="ORF">Pr1d_40690</name>
</gene>
<dbReference type="Pfam" id="PF05016">
    <property type="entry name" value="ParE_toxin"/>
    <property type="match status" value="1"/>
</dbReference>
<organism evidence="3 4">
    <name type="scientific">Bythopirellula goksoeyrii</name>
    <dbReference type="NCBI Taxonomy" id="1400387"/>
    <lineage>
        <taxon>Bacteria</taxon>
        <taxon>Pseudomonadati</taxon>
        <taxon>Planctomycetota</taxon>
        <taxon>Planctomycetia</taxon>
        <taxon>Pirellulales</taxon>
        <taxon>Lacipirellulaceae</taxon>
        <taxon>Bythopirellula</taxon>
    </lineage>
</organism>
<dbReference type="KEGG" id="bgok:Pr1d_40690"/>
<dbReference type="InterPro" id="IPR035093">
    <property type="entry name" value="RelE/ParE_toxin_dom_sf"/>
</dbReference>
<comment type="similarity">
    <text evidence="1">Belongs to the RelE toxin family.</text>
</comment>
<keyword evidence="4" id="KW-1185">Reference proteome</keyword>
<dbReference type="Proteomes" id="UP000323917">
    <property type="component" value="Chromosome"/>
</dbReference>
<reference evidence="3 4" key="1">
    <citation type="submission" date="2019-08" db="EMBL/GenBank/DDBJ databases">
        <title>Deep-cultivation of Planctomycetes and their phenomic and genomic characterization uncovers novel biology.</title>
        <authorList>
            <person name="Wiegand S."/>
            <person name="Jogler M."/>
            <person name="Boedeker C."/>
            <person name="Pinto D."/>
            <person name="Vollmers J."/>
            <person name="Rivas-Marin E."/>
            <person name="Kohn T."/>
            <person name="Peeters S.H."/>
            <person name="Heuer A."/>
            <person name="Rast P."/>
            <person name="Oberbeckmann S."/>
            <person name="Bunk B."/>
            <person name="Jeske O."/>
            <person name="Meyerdierks A."/>
            <person name="Storesund J.E."/>
            <person name="Kallscheuer N."/>
            <person name="Luecker S."/>
            <person name="Lage O.M."/>
            <person name="Pohl T."/>
            <person name="Merkel B.J."/>
            <person name="Hornburger P."/>
            <person name="Mueller R.-W."/>
            <person name="Bruemmer F."/>
            <person name="Labrenz M."/>
            <person name="Spormann A.M."/>
            <person name="Op den Camp H."/>
            <person name="Overmann J."/>
            <person name="Amann R."/>
            <person name="Jetten M.S.M."/>
            <person name="Mascher T."/>
            <person name="Medema M.H."/>
            <person name="Devos D.P."/>
            <person name="Kaster A.-K."/>
            <person name="Ovreas L."/>
            <person name="Rohde M."/>
            <person name="Galperin M.Y."/>
            <person name="Jogler C."/>
        </authorList>
    </citation>
    <scope>NUCLEOTIDE SEQUENCE [LARGE SCALE GENOMIC DNA]</scope>
    <source>
        <strain evidence="3 4">Pr1d</strain>
    </source>
</reference>
<name>A0A5B9QRX5_9BACT</name>
<sequence>MTCYLQLTDEAADQLFAIAQWYAETSQSLEIAANWYDGLLDALETLEENPHRGELAAENDLFDFELRELCYGSGKHKTHRALYRIAGTRVEILSIRHLAQRGLSPTDLD</sequence>
<dbReference type="PANTHER" id="PTHR33755">
    <property type="entry name" value="TOXIN PARE1-RELATED"/>
    <property type="match status" value="1"/>
</dbReference>
<dbReference type="Gene3D" id="3.30.2310.20">
    <property type="entry name" value="RelE-like"/>
    <property type="match status" value="1"/>
</dbReference>